<sequence>MKLCDFCGFYIGSEDINCRNCSAPIPGRQVVEEPKVEFSTIKKPTPEKIIYSKPKGKTYYFIRRAVVLLIIVGILVAPQTQSLVKGSMDYWDEINKPYYNIPESIEITMVRNFTIYLEDSGYSDYSLVLSKPGERPLWPQQDTGNWQTVTDISTNPQYQENDEGRMEWANRLEGDERDYIEVEYTLTVNTIRPDLEMEDSGNVEDIPDGYEMYLQDEWLIEPSLPEISELANQMTNGTNGNVIQILQNIYNYITYNYTYEKSSIPKSCTESMASLYGDCDDFSILFASISRAAGIPAWLELGRIPAFIDNRGGCDLRDWGGHAWVNALVPLKDGNVTVVNIDLANSYFMWMPPYRLSDWIDDGNGDNLQSYYYLFSSKGTAKATYLENTYVSDCEITGNLKLEEL</sequence>
<reference evidence="4" key="1">
    <citation type="journal article" date="2019" name="bioRxiv">
        <title>Genome diversification in globally distributed novel marine Proteobacteria is linked to environmental adaptation.</title>
        <authorList>
            <person name="Zhou Z."/>
            <person name="Tran P.Q."/>
            <person name="Kieft K."/>
            <person name="Anantharaman K."/>
        </authorList>
    </citation>
    <scope>NUCLEOTIDE SEQUENCE [LARGE SCALE GENOMIC DNA]</scope>
</reference>
<dbReference type="InterPro" id="IPR038765">
    <property type="entry name" value="Papain-like_cys_pep_sf"/>
</dbReference>
<comment type="caution">
    <text evidence="3">The sequence shown here is derived from an EMBL/GenBank/DDBJ whole genome shotgun (WGS) entry which is preliminary data.</text>
</comment>
<evidence type="ECO:0000313" key="4">
    <source>
        <dbReference type="Proteomes" id="UP000585802"/>
    </source>
</evidence>
<accession>A0A7J4GS92</accession>
<dbReference type="AlphaFoldDB" id="A0A7J4GS92"/>
<feature type="domain" description="Transglutaminase-like" evidence="2">
    <location>
        <begin position="271"/>
        <end position="345"/>
    </location>
</feature>
<evidence type="ECO:0000259" key="2">
    <source>
        <dbReference type="SMART" id="SM00460"/>
    </source>
</evidence>
<dbReference type="PANTHER" id="PTHR33490">
    <property type="entry name" value="BLR5614 PROTEIN-RELATED"/>
    <property type="match status" value="1"/>
</dbReference>
<evidence type="ECO:0000256" key="1">
    <source>
        <dbReference type="SAM" id="Phobius"/>
    </source>
</evidence>
<dbReference type="SMART" id="SM00460">
    <property type="entry name" value="TGc"/>
    <property type="match status" value="1"/>
</dbReference>
<gene>
    <name evidence="3" type="ORF">EYQ70_03210</name>
</gene>
<evidence type="ECO:0000313" key="3">
    <source>
        <dbReference type="EMBL" id="HIF37398.1"/>
    </source>
</evidence>
<keyword evidence="1" id="KW-0812">Transmembrane</keyword>
<dbReference type="PANTHER" id="PTHR33490:SF6">
    <property type="entry name" value="SLL1049 PROTEIN"/>
    <property type="match status" value="1"/>
</dbReference>
<name>A0A7J4GS92_9ARCH</name>
<dbReference type="EMBL" id="DUCX01000045">
    <property type="protein sequence ID" value="HIF37398.1"/>
    <property type="molecule type" value="Genomic_DNA"/>
</dbReference>
<dbReference type="Gene3D" id="3.10.620.30">
    <property type="match status" value="1"/>
</dbReference>
<protein>
    <submittedName>
        <fullName evidence="3">Transglutaminase family protein</fullName>
    </submittedName>
</protein>
<proteinExistence type="predicted"/>
<dbReference type="InterPro" id="IPR002931">
    <property type="entry name" value="Transglutaminase-like"/>
</dbReference>
<keyword evidence="1" id="KW-0472">Membrane</keyword>
<dbReference type="Proteomes" id="UP000585802">
    <property type="component" value="Unassembled WGS sequence"/>
</dbReference>
<dbReference type="SUPFAM" id="SSF54001">
    <property type="entry name" value="Cysteine proteinases"/>
    <property type="match status" value="1"/>
</dbReference>
<organism evidence="3 4">
    <name type="scientific">Marine Group III euryarchaeote</name>
    <dbReference type="NCBI Taxonomy" id="2173149"/>
    <lineage>
        <taxon>Archaea</taxon>
        <taxon>Methanobacteriati</taxon>
        <taxon>Thermoplasmatota</taxon>
        <taxon>Thermoplasmata</taxon>
        <taxon>Candidatus Thermoprofundales</taxon>
    </lineage>
</organism>
<dbReference type="Pfam" id="PF01841">
    <property type="entry name" value="Transglut_core"/>
    <property type="match status" value="1"/>
</dbReference>
<feature type="transmembrane region" description="Helical" evidence="1">
    <location>
        <begin position="61"/>
        <end position="78"/>
    </location>
</feature>
<keyword evidence="1" id="KW-1133">Transmembrane helix</keyword>